<feature type="region of interest" description="Disordered" evidence="5">
    <location>
        <begin position="151"/>
        <end position="226"/>
    </location>
</feature>
<dbReference type="STRING" id="7266.A0A3B0KN34"/>
<accession>A0A3B0KN34</accession>
<dbReference type="EMBL" id="OUUW01000013">
    <property type="protein sequence ID" value="SPP87989.1"/>
    <property type="molecule type" value="Genomic_DNA"/>
</dbReference>
<feature type="compositionally biased region" description="Acidic residues" evidence="5">
    <location>
        <begin position="157"/>
        <end position="167"/>
    </location>
</feature>
<dbReference type="GO" id="GO:0008270">
    <property type="term" value="F:zinc ion binding"/>
    <property type="evidence" value="ECO:0007669"/>
    <property type="project" value="UniProtKB-KW"/>
</dbReference>
<evidence type="ECO:0000259" key="6">
    <source>
        <dbReference type="PROSITE" id="PS50089"/>
    </source>
</evidence>
<keyword evidence="2 4" id="KW-0863">Zinc-finger</keyword>
<sequence>MFDMTSVTSLFLRRGPVADIFLSTEIAYVDELTAVDRDEIITALSERKVLASELVGDDKECSVCKESHQVDDILKSMPCKHEFHKHCLIRWLREARTCPLCRCNLQGRQLVYRQFSRFMEMQSARTRHPLAYRNRRAAQLHMNRLRQSVISQGIESDSSDTSEDESDSNGHQEPFLIRTQQLMNRATQSLGNSASGQGDTNRSDSNGTNADASNSISEGDSNRREN</sequence>
<dbReference type="SMART" id="SM00184">
    <property type="entry name" value="RING"/>
    <property type="match status" value="1"/>
</dbReference>
<evidence type="ECO:0000313" key="7">
    <source>
        <dbReference type="EMBL" id="SPP87989.1"/>
    </source>
</evidence>
<keyword evidence="3" id="KW-0862">Zinc</keyword>
<dbReference type="SUPFAM" id="SSF57850">
    <property type="entry name" value="RING/U-box"/>
    <property type="match status" value="1"/>
</dbReference>
<proteinExistence type="predicted"/>
<dbReference type="Proteomes" id="UP000268350">
    <property type="component" value="Unassembled WGS sequence"/>
</dbReference>
<evidence type="ECO:0000256" key="1">
    <source>
        <dbReference type="ARBA" id="ARBA00022723"/>
    </source>
</evidence>
<evidence type="ECO:0000256" key="2">
    <source>
        <dbReference type="ARBA" id="ARBA00022771"/>
    </source>
</evidence>
<keyword evidence="1" id="KW-0479">Metal-binding</keyword>
<dbReference type="CDD" id="cd16454">
    <property type="entry name" value="RING-H2_PA-TM-RING"/>
    <property type="match status" value="1"/>
</dbReference>
<dbReference type="GO" id="GO:0005634">
    <property type="term" value="C:nucleus"/>
    <property type="evidence" value="ECO:0007669"/>
    <property type="project" value="TreeGrafter"/>
</dbReference>
<feature type="domain" description="RING-type" evidence="6">
    <location>
        <begin position="61"/>
        <end position="102"/>
    </location>
</feature>
<evidence type="ECO:0000256" key="5">
    <source>
        <dbReference type="SAM" id="MobiDB-lite"/>
    </source>
</evidence>
<dbReference type="PROSITE" id="PS50089">
    <property type="entry name" value="ZF_RING_2"/>
    <property type="match status" value="1"/>
</dbReference>
<dbReference type="InterPro" id="IPR051834">
    <property type="entry name" value="RING_finger_E3_ligase"/>
</dbReference>
<dbReference type="InterPro" id="IPR001841">
    <property type="entry name" value="Znf_RING"/>
</dbReference>
<name>A0A3B0KN34_DROGU</name>
<dbReference type="OrthoDB" id="21204at2759"/>
<dbReference type="GO" id="GO:0006511">
    <property type="term" value="P:ubiquitin-dependent protein catabolic process"/>
    <property type="evidence" value="ECO:0007669"/>
    <property type="project" value="TreeGrafter"/>
</dbReference>
<organism evidence="7 8">
    <name type="scientific">Drosophila guanche</name>
    <name type="common">Fruit fly</name>
    <dbReference type="NCBI Taxonomy" id="7266"/>
    <lineage>
        <taxon>Eukaryota</taxon>
        <taxon>Metazoa</taxon>
        <taxon>Ecdysozoa</taxon>
        <taxon>Arthropoda</taxon>
        <taxon>Hexapoda</taxon>
        <taxon>Insecta</taxon>
        <taxon>Pterygota</taxon>
        <taxon>Neoptera</taxon>
        <taxon>Endopterygota</taxon>
        <taxon>Diptera</taxon>
        <taxon>Brachycera</taxon>
        <taxon>Muscomorpha</taxon>
        <taxon>Ephydroidea</taxon>
        <taxon>Drosophilidae</taxon>
        <taxon>Drosophila</taxon>
        <taxon>Sophophora</taxon>
    </lineage>
</organism>
<reference evidence="8" key="1">
    <citation type="submission" date="2018-01" db="EMBL/GenBank/DDBJ databases">
        <authorList>
            <person name="Alioto T."/>
            <person name="Alioto T."/>
        </authorList>
    </citation>
    <scope>NUCLEOTIDE SEQUENCE [LARGE SCALE GENOMIC DNA]</scope>
</reference>
<evidence type="ECO:0000256" key="3">
    <source>
        <dbReference type="ARBA" id="ARBA00022833"/>
    </source>
</evidence>
<feature type="compositionally biased region" description="Polar residues" evidence="5">
    <location>
        <begin position="178"/>
        <end position="219"/>
    </location>
</feature>
<gene>
    <name evidence="7" type="ORF">DGUA_6G015800</name>
</gene>
<protein>
    <submittedName>
        <fullName evidence="7">Blast:E3 ubiquitin-protein ligase RNF181 homolog</fullName>
    </submittedName>
</protein>
<dbReference type="Gene3D" id="3.30.40.10">
    <property type="entry name" value="Zinc/RING finger domain, C3HC4 (zinc finger)"/>
    <property type="match status" value="1"/>
</dbReference>
<dbReference type="Pfam" id="PF13639">
    <property type="entry name" value="zf-RING_2"/>
    <property type="match status" value="1"/>
</dbReference>
<dbReference type="InterPro" id="IPR013083">
    <property type="entry name" value="Znf_RING/FYVE/PHD"/>
</dbReference>
<dbReference type="AlphaFoldDB" id="A0A3B0KN34"/>
<evidence type="ECO:0000313" key="8">
    <source>
        <dbReference type="Proteomes" id="UP000268350"/>
    </source>
</evidence>
<dbReference type="PANTHER" id="PTHR45931:SF3">
    <property type="entry name" value="RING ZINC FINGER-CONTAINING PROTEIN"/>
    <property type="match status" value="1"/>
</dbReference>
<dbReference type="GO" id="GO:0061630">
    <property type="term" value="F:ubiquitin protein ligase activity"/>
    <property type="evidence" value="ECO:0007669"/>
    <property type="project" value="TreeGrafter"/>
</dbReference>
<evidence type="ECO:0000256" key="4">
    <source>
        <dbReference type="PROSITE-ProRule" id="PRU00175"/>
    </source>
</evidence>
<keyword evidence="8" id="KW-1185">Reference proteome</keyword>
<dbReference type="PANTHER" id="PTHR45931">
    <property type="entry name" value="SI:CH211-59O9.10"/>
    <property type="match status" value="1"/>
</dbReference>